<dbReference type="PROSITE" id="PS51318">
    <property type="entry name" value="TAT"/>
    <property type="match status" value="1"/>
</dbReference>
<keyword evidence="2" id="KW-0675">Receptor</keyword>
<dbReference type="OrthoDB" id="9150102at2"/>
<dbReference type="Gene3D" id="3.40.190.150">
    <property type="entry name" value="Bordetella uptake gene, domain 1"/>
    <property type="match status" value="1"/>
</dbReference>
<organism evidence="2 3">
    <name type="scientific">Pseudorhodoferax soli</name>
    <dbReference type="NCBI Taxonomy" id="545864"/>
    <lineage>
        <taxon>Bacteria</taxon>
        <taxon>Pseudomonadati</taxon>
        <taxon>Pseudomonadota</taxon>
        <taxon>Betaproteobacteria</taxon>
        <taxon>Burkholderiales</taxon>
        <taxon>Comamonadaceae</taxon>
    </lineage>
</organism>
<comment type="caution">
    <text evidence="2">The sequence shown here is derived from an EMBL/GenBank/DDBJ whole genome shotgun (WGS) entry which is preliminary data.</text>
</comment>
<dbReference type="InterPro" id="IPR042100">
    <property type="entry name" value="Bug_dom1"/>
</dbReference>
<accession>A0A368XQY5</accession>
<name>A0A368XQY5_9BURK</name>
<evidence type="ECO:0000313" key="2">
    <source>
        <dbReference type="EMBL" id="RCW69566.1"/>
    </source>
</evidence>
<reference evidence="2 3" key="1">
    <citation type="submission" date="2018-07" db="EMBL/GenBank/DDBJ databases">
        <title>Genomic Encyclopedia of Type Strains, Phase IV (KMG-IV): sequencing the most valuable type-strain genomes for metagenomic binning, comparative biology and taxonomic classification.</title>
        <authorList>
            <person name="Goeker M."/>
        </authorList>
    </citation>
    <scope>NUCLEOTIDE SEQUENCE [LARGE SCALE GENOMIC DNA]</scope>
    <source>
        <strain evidence="2 3">DSM 21634</strain>
    </source>
</reference>
<dbReference type="PIRSF" id="PIRSF017082">
    <property type="entry name" value="YflP"/>
    <property type="match status" value="1"/>
</dbReference>
<dbReference type="EMBL" id="QPJK01000006">
    <property type="protein sequence ID" value="RCW69566.1"/>
    <property type="molecule type" value="Genomic_DNA"/>
</dbReference>
<dbReference type="Proteomes" id="UP000252884">
    <property type="component" value="Unassembled WGS sequence"/>
</dbReference>
<dbReference type="InterPro" id="IPR006311">
    <property type="entry name" value="TAT_signal"/>
</dbReference>
<comment type="similarity">
    <text evidence="1">Belongs to the UPF0065 (bug) family.</text>
</comment>
<dbReference type="PANTHER" id="PTHR42928">
    <property type="entry name" value="TRICARBOXYLATE-BINDING PROTEIN"/>
    <property type="match status" value="1"/>
</dbReference>
<dbReference type="RefSeq" id="WP_114469958.1">
    <property type="nucleotide sequence ID" value="NZ_QPJK01000006.1"/>
</dbReference>
<proteinExistence type="inferred from homology"/>
<dbReference type="InterPro" id="IPR005064">
    <property type="entry name" value="BUG"/>
</dbReference>
<dbReference type="AlphaFoldDB" id="A0A368XQY5"/>
<dbReference type="PANTHER" id="PTHR42928:SF5">
    <property type="entry name" value="BLR1237 PROTEIN"/>
    <property type="match status" value="1"/>
</dbReference>
<dbReference type="Pfam" id="PF03401">
    <property type="entry name" value="TctC"/>
    <property type="match status" value="1"/>
</dbReference>
<evidence type="ECO:0000256" key="1">
    <source>
        <dbReference type="ARBA" id="ARBA00006987"/>
    </source>
</evidence>
<protein>
    <submittedName>
        <fullName evidence="2">Tripartite-type tricarboxylate transporter receptor subunit TctC</fullName>
    </submittedName>
</protein>
<gene>
    <name evidence="2" type="ORF">DES41_106440</name>
</gene>
<dbReference type="SUPFAM" id="SSF53850">
    <property type="entry name" value="Periplasmic binding protein-like II"/>
    <property type="match status" value="1"/>
</dbReference>
<dbReference type="Gene3D" id="3.40.190.10">
    <property type="entry name" value="Periplasmic binding protein-like II"/>
    <property type="match status" value="1"/>
</dbReference>
<keyword evidence="3" id="KW-1185">Reference proteome</keyword>
<sequence>MNPLSRRRFGALGLATLATSALQTMGWAQAPAPPRRIIVGYPAGGTLDQTARRVAEAWRKQGITAIVDNRPGGAGRLANAQLKRERADGNTLLCTHTSALSIYPHVYTKLAYDAVADFVPITPVVSATCALAVSNAVPATVKTLADYVRWAQQAPSRAMFASPAAGSMAHFLGFQLSEAAALKLQHVGYRGSAPAMNDLLGGQIPAYLGFVADFLPYLQSGKLRILAVSGDRRSRAMPGVPTFAEQGYPAITAVESYGVFAPPGTPDAVVKKLYDDVLAASKDPALVAGFEEVGMELFALTPKAYESHIRAERDKWGPVVRASGFTSEE</sequence>
<evidence type="ECO:0000313" key="3">
    <source>
        <dbReference type="Proteomes" id="UP000252884"/>
    </source>
</evidence>